<dbReference type="OrthoDB" id="9805417at2"/>
<dbReference type="InterPro" id="IPR002616">
    <property type="entry name" value="tRNA_ribo_trans-like"/>
</dbReference>
<comment type="function">
    <text evidence="8">Catalyzes the base-exchange of a guanine (G) residue with the queuine precursor 7-aminomethyl-7-deazaguanine (PreQ1) at position 34 (anticodon wobble position) in tRNAs with GU(N) anticodons (tRNA-Asp, -Asn, -His and -Tyr). Catalysis occurs through a double-displacement mechanism. The nucleophile active site attacks the C1' of nucleotide 34 to detach the guanine base from the RNA, forming a covalent enzyme-RNA intermediate. The proton acceptor active site deprotonates the incoming PreQ1, allowing a nucleophilic attack on the C1' of the ribose to form the product. After dissociation, two additional enzymatic reactions on the tRNA convert PreQ1 to queuine (Q), resulting in the hypermodified nucleoside queuosine (7-(((4,5-cis-dihydroxy-2-cyclopenten-1-yl)amino)methyl)-7-deazaguanosine).</text>
</comment>
<comment type="subunit">
    <text evidence="8">Homodimer. Within each dimer, one monomer is responsible for RNA recognition and catalysis, while the other monomer binds to the replacement base PreQ1.</text>
</comment>
<dbReference type="GO" id="GO:0046872">
    <property type="term" value="F:metal ion binding"/>
    <property type="evidence" value="ECO:0007669"/>
    <property type="project" value="UniProtKB-KW"/>
</dbReference>
<keyword evidence="8" id="KW-0862">Zinc</keyword>
<protein>
    <recommendedName>
        <fullName evidence="8">Queuine tRNA-ribosyltransferase</fullName>
        <ecNumber evidence="8">2.4.2.29</ecNumber>
    </recommendedName>
    <alternativeName>
        <fullName evidence="8">Guanine insertion enzyme</fullName>
    </alternativeName>
    <alternativeName>
        <fullName evidence="8">tRNA-guanine transglycosylase</fullName>
    </alternativeName>
</protein>
<accession>A0A078KB76</accession>
<dbReference type="PANTHER" id="PTHR46499">
    <property type="entry name" value="QUEUINE TRNA-RIBOSYLTRANSFERASE"/>
    <property type="match status" value="1"/>
</dbReference>
<evidence type="ECO:0000256" key="1">
    <source>
        <dbReference type="ARBA" id="ARBA00004691"/>
    </source>
</evidence>
<feature type="region of interest" description="RNA binding" evidence="8">
    <location>
        <begin position="241"/>
        <end position="247"/>
    </location>
</feature>
<dbReference type="GO" id="GO:0008479">
    <property type="term" value="F:tRNA-guanosine(34) queuine transglycosylase activity"/>
    <property type="evidence" value="ECO:0007669"/>
    <property type="project" value="UniProtKB-UniRule"/>
</dbReference>
<dbReference type="EMBL" id="LM655252">
    <property type="protein sequence ID" value="CDZ16426.1"/>
    <property type="molecule type" value="Genomic_DNA"/>
</dbReference>
<evidence type="ECO:0000256" key="3">
    <source>
        <dbReference type="ARBA" id="ARBA00022679"/>
    </source>
</evidence>
<dbReference type="STRING" id="1495769.CEM_159"/>
<keyword evidence="6 8" id="KW-0671">Queuosine biosynthesis</keyword>
<evidence type="ECO:0000256" key="5">
    <source>
        <dbReference type="ARBA" id="ARBA00022723"/>
    </source>
</evidence>
<evidence type="ECO:0000259" key="9">
    <source>
        <dbReference type="Pfam" id="PF01702"/>
    </source>
</evidence>
<dbReference type="PANTHER" id="PTHR46499:SF1">
    <property type="entry name" value="QUEUINE TRNA-RIBOSYLTRANSFERASE"/>
    <property type="match status" value="1"/>
</dbReference>
<comment type="similarity">
    <text evidence="8">Belongs to the queuine tRNA-ribosyltransferase family.</text>
</comment>
<evidence type="ECO:0000256" key="7">
    <source>
        <dbReference type="ARBA" id="ARBA00050112"/>
    </source>
</evidence>
<dbReference type="GO" id="GO:0005829">
    <property type="term" value="C:cytosol"/>
    <property type="evidence" value="ECO:0007669"/>
    <property type="project" value="TreeGrafter"/>
</dbReference>
<comment type="catalytic activity">
    <reaction evidence="7 8">
        <text>7-aminomethyl-7-carbaguanine + guanosine(34) in tRNA = 7-aminomethyl-7-carbaguanosine(34) in tRNA + guanine</text>
        <dbReference type="Rhea" id="RHEA:24104"/>
        <dbReference type="Rhea" id="RHEA-COMP:10341"/>
        <dbReference type="Rhea" id="RHEA-COMP:10342"/>
        <dbReference type="ChEBI" id="CHEBI:16235"/>
        <dbReference type="ChEBI" id="CHEBI:58703"/>
        <dbReference type="ChEBI" id="CHEBI:74269"/>
        <dbReference type="ChEBI" id="CHEBI:82833"/>
        <dbReference type="EC" id="2.4.2.29"/>
    </reaction>
</comment>
<feature type="binding site" evidence="8">
    <location>
        <position position="300"/>
    </location>
    <ligand>
        <name>Zn(2+)</name>
        <dbReference type="ChEBI" id="CHEBI:29105"/>
    </ligand>
</feature>
<keyword evidence="5 8" id="KW-0479">Metal-binding</keyword>
<feature type="binding site" evidence="8">
    <location>
        <position position="210"/>
    </location>
    <ligand>
        <name>substrate</name>
    </ligand>
</feature>
<keyword evidence="3 8" id="KW-0808">Transferase</keyword>
<dbReference type="HAMAP" id="MF_00168">
    <property type="entry name" value="Q_tRNA_Tgt"/>
    <property type="match status" value="1"/>
</dbReference>
<dbReference type="AlphaFoldDB" id="A0A078KB76"/>
<feature type="active site" description="Proton acceptor" evidence="8">
    <location>
        <position position="89"/>
    </location>
</feature>
<evidence type="ECO:0000313" key="10">
    <source>
        <dbReference type="EMBL" id="CDZ16426.1"/>
    </source>
</evidence>
<evidence type="ECO:0000256" key="6">
    <source>
        <dbReference type="ARBA" id="ARBA00022785"/>
    </source>
</evidence>
<dbReference type="PATRIC" id="fig|1495769.3.peg.148"/>
<name>A0A078KB76_9GAMM</name>
<dbReference type="UniPathway" id="UPA00392"/>
<dbReference type="InterPro" id="IPR050076">
    <property type="entry name" value="ArchSynthase1/Queuine_TRR"/>
</dbReference>
<feature type="binding site" evidence="8">
    <location>
        <position position="298"/>
    </location>
    <ligand>
        <name>Zn(2+)</name>
        <dbReference type="ChEBI" id="CHEBI:29105"/>
    </ligand>
</feature>
<feature type="region of interest" description="RNA binding; important for wobble base 34 recognition" evidence="8">
    <location>
        <begin position="265"/>
        <end position="269"/>
    </location>
</feature>
<sequence>MRFRLLSKIGRARYGQLIFNRGIVDTPNFIPVGTYGAIKGLNHDDLNAGGVEIILSNTFHLLLRPGLNSIIKHGGLHNFIQWKKPILTDSGGFQVFSFVNMIKIIEEGVYFNINGKNIFIGPEESVLIQRILGSDIIMIFDYCPPYPMTYKNAKTSMELSLRWAKRSHYAHVGSRSALFGIIQGSIYRKLRERSLLGLMDIGFDGLAIGGLSVGEPKQEMIKVLNYLPMLMPDNKPRYLMGVGKPEDLVEGVCRGIDIFDCVIPTRNARNGHLYTFKGIINIRNSKHKHSNFTVEKYCDCYTCKYFSRSYLHHLYHCKDILGAKLNTIHNIRYYQRLMANLRNAIKNGTLDYFVSDFYKCRMH</sequence>
<keyword evidence="4 8" id="KW-0819">tRNA processing</keyword>
<dbReference type="EC" id="2.4.2.29" evidence="8"/>
<dbReference type="Proteomes" id="UP000032420">
    <property type="component" value="Chromosome I"/>
</dbReference>
<dbReference type="Gene3D" id="3.20.20.105">
    <property type="entry name" value="Queuine tRNA-ribosyltransferase-like"/>
    <property type="match status" value="1"/>
</dbReference>
<feature type="binding site" evidence="8">
    <location>
        <position position="183"/>
    </location>
    <ligand>
        <name>substrate</name>
    </ligand>
</feature>
<dbReference type="GO" id="GO:0008616">
    <property type="term" value="P:tRNA queuosine(34) biosynthetic process"/>
    <property type="evidence" value="ECO:0007669"/>
    <property type="project" value="UniProtKB-UniRule"/>
</dbReference>
<feature type="binding site" evidence="8">
    <location>
        <position position="303"/>
    </location>
    <ligand>
        <name>Zn(2+)</name>
        <dbReference type="ChEBI" id="CHEBI:29105"/>
    </ligand>
</feature>
<evidence type="ECO:0000256" key="4">
    <source>
        <dbReference type="ARBA" id="ARBA00022694"/>
    </source>
</evidence>
<keyword evidence="2 8" id="KW-0328">Glycosyltransferase</keyword>
<dbReference type="NCBIfam" id="TIGR00430">
    <property type="entry name" value="Q_tRNA_tgt"/>
    <property type="match status" value="1"/>
</dbReference>
<evidence type="ECO:0000256" key="2">
    <source>
        <dbReference type="ARBA" id="ARBA00022676"/>
    </source>
</evidence>
<dbReference type="FunFam" id="3.20.20.105:FF:000001">
    <property type="entry name" value="Queuine tRNA-ribosyltransferase"/>
    <property type="match status" value="1"/>
</dbReference>
<dbReference type="Pfam" id="PF01702">
    <property type="entry name" value="TGT"/>
    <property type="match status" value="1"/>
</dbReference>
<dbReference type="HOGENOM" id="CLU_022060_0_1_6"/>
<dbReference type="InterPro" id="IPR004803">
    <property type="entry name" value="TGT"/>
</dbReference>
<dbReference type="SUPFAM" id="SSF51713">
    <property type="entry name" value="tRNA-guanine transglycosylase"/>
    <property type="match status" value="1"/>
</dbReference>
<comment type="pathway">
    <text evidence="1 8">tRNA modification; tRNA-queuosine biosynthesis.</text>
</comment>
<dbReference type="NCBIfam" id="TIGR00449">
    <property type="entry name" value="tgt_general"/>
    <property type="match status" value="1"/>
</dbReference>
<keyword evidence="11" id="KW-1185">Reference proteome</keyword>
<feature type="binding site" evidence="8">
    <location>
        <position position="141"/>
    </location>
    <ligand>
        <name>substrate</name>
    </ligand>
</feature>
<evidence type="ECO:0000313" key="11">
    <source>
        <dbReference type="Proteomes" id="UP000032420"/>
    </source>
</evidence>
<feature type="binding site" evidence="8">
    <location>
        <begin position="89"/>
        <end position="93"/>
    </location>
    <ligand>
        <name>substrate</name>
    </ligand>
</feature>
<gene>
    <name evidence="8 10" type="primary">tgt</name>
    <name evidence="10" type="ORF">CEM_159</name>
</gene>
<reference evidence="11" key="1">
    <citation type="submission" date="2014-07" db="EMBL/GenBank/DDBJ databases">
        <authorList>
            <person name="Santos-Garcia D."/>
        </authorList>
    </citation>
    <scope>NUCLEOTIDE SEQUENCE [LARGE SCALE GENOMIC DNA]</scope>
</reference>
<feature type="domain" description="tRNA-guanine(15) transglycosylase-like" evidence="9">
    <location>
        <begin position="11"/>
        <end position="359"/>
    </location>
</feature>
<evidence type="ECO:0000256" key="8">
    <source>
        <dbReference type="HAMAP-Rule" id="MF_00168"/>
    </source>
</evidence>
<dbReference type="InterPro" id="IPR036511">
    <property type="entry name" value="TGT-like_sf"/>
</dbReference>
<feature type="active site" description="Nucleophile" evidence="8">
    <location>
        <position position="260"/>
    </location>
</feature>
<comment type="cofactor">
    <cofactor evidence="8">
        <name>Zn(2+)</name>
        <dbReference type="ChEBI" id="CHEBI:29105"/>
    </cofactor>
    <text evidence="8">Binds 1 zinc ion per subunit.</text>
</comment>
<organism evidence="10 11">
    <name type="scientific">Candidatus Johnevansia muelleri</name>
    <dbReference type="NCBI Taxonomy" id="1495769"/>
    <lineage>
        <taxon>Bacteria</taxon>
        <taxon>Pseudomonadati</taxon>
        <taxon>Pseudomonadota</taxon>
        <taxon>Gammaproteobacteria</taxon>
        <taxon>Candidatus Johnevansiales</taxon>
        <taxon>Candidatus Johnevansiaceae</taxon>
        <taxon>Candidatus Johnevansia</taxon>
    </lineage>
</organism>
<dbReference type="KEGG" id="eme:CEM_159"/>
<proteinExistence type="inferred from homology"/>
<feature type="binding site" evidence="8">
    <location>
        <position position="329"/>
    </location>
    <ligand>
        <name>Zn(2+)</name>
        <dbReference type="ChEBI" id="CHEBI:29105"/>
    </ligand>
</feature>